<comment type="caution">
    <text evidence="3">The sequence shown here is derived from an EMBL/GenBank/DDBJ whole genome shotgun (WGS) entry which is preliminary data.</text>
</comment>
<sequence>MLVKENNRIYDSSIANTDIAEETISVLSEYILGDITVRYITDRNRQVGLWLYPAHFTLPLSEKRRTLDNEKWARGHLKGRIAIKVEPLVHIKINGDDQPGEFGGGRTMKWSPSNERFHLVEQKVEDDKIVTILEDKSGLRIFHKLEEGTKGILKSETSFVNGSEKAVKLELFTSFSIGGISPYDSSDAGEKILVHRFRTGWSAEGQMVSESIEHLHLERTWAGKTHLSERFGQVGSMPTRGWFPTTLVEDTAAGVTWGARLEAPVSWQMEIGRRHDDIVMSGGIADREFGHWTKTIDTKETFTPPAAWLTCVAGTVDEACERLVSVDQQAAEEQPAIEQELPVIYNDWCTSWGEPSEEGLLDTAKKAAELGVKYFVIDAGWYTPTDKNTNWVTSFGDWIPEKERFPNGIRAVTEKIREYGMIPGIWFEPEYVARDSKAFQETEHLLKRDGVPLTVGVRRAWDLQDPYAIAYIHSRVTEFLRKSGFGYLKVDHSETLGIGVDHPDGLGEGLRCQGEGTLSLLESFRKELPELVIEITSAGGNRLEASILQRCSMNSCSDAHGVPEIPIIAASMHRLILPRQSQVWAVLLAADSPREMDYSLSAAFLGRMCLSGEIAQLSVGQRKRVSRAVSLYKRVVPVIKYGSSSIINRRNASLRHPKGWQAVVRIRENEGMIVVHTFEEAPDEISLHLPGSRWKITDSLSAAQTDIKGDVLKIYKMPGFSGNVFVIVRE</sequence>
<dbReference type="AlphaFoldDB" id="A0A923LLF7"/>
<dbReference type="Proteomes" id="UP000652477">
    <property type="component" value="Unassembled WGS sequence"/>
</dbReference>
<dbReference type="PRINTS" id="PR00743">
    <property type="entry name" value="GLHYDRLASE36"/>
</dbReference>
<name>A0A923LLF7_9FIRM</name>
<gene>
    <name evidence="3" type="ORF">H8S37_16275</name>
</gene>
<dbReference type="GO" id="GO:0004557">
    <property type="term" value="F:alpha-galactosidase activity"/>
    <property type="evidence" value="ECO:0007669"/>
    <property type="project" value="InterPro"/>
</dbReference>
<dbReference type="PANTHER" id="PTHR43053:SF3">
    <property type="entry name" value="ALPHA-GALACTOSIDASE C-RELATED"/>
    <property type="match status" value="1"/>
</dbReference>
<dbReference type="InterPro" id="IPR002252">
    <property type="entry name" value="Glyco_hydro_36"/>
</dbReference>
<accession>A0A923LLF7</accession>
<dbReference type="InterPro" id="IPR050985">
    <property type="entry name" value="Alpha-glycosidase_related"/>
</dbReference>
<dbReference type="Gene3D" id="3.20.20.70">
    <property type="entry name" value="Aldolase class I"/>
    <property type="match status" value="1"/>
</dbReference>
<evidence type="ECO:0000256" key="1">
    <source>
        <dbReference type="ARBA" id="ARBA00022801"/>
    </source>
</evidence>
<keyword evidence="2" id="KW-0326">Glycosidase</keyword>
<dbReference type="EMBL" id="JACOPF010000005">
    <property type="protein sequence ID" value="MBC5690470.1"/>
    <property type="molecule type" value="Genomic_DNA"/>
</dbReference>
<dbReference type="RefSeq" id="WP_186877120.1">
    <property type="nucleotide sequence ID" value="NZ_JACOPF010000005.1"/>
</dbReference>
<proteinExistence type="predicted"/>
<dbReference type="SUPFAM" id="SSF51445">
    <property type="entry name" value="(Trans)glycosidases"/>
    <property type="match status" value="1"/>
</dbReference>
<reference evidence="3" key="1">
    <citation type="submission" date="2020-08" db="EMBL/GenBank/DDBJ databases">
        <title>Genome public.</title>
        <authorList>
            <person name="Liu C."/>
            <person name="Sun Q."/>
        </authorList>
    </citation>
    <scope>NUCLEOTIDE SEQUENCE</scope>
    <source>
        <strain evidence="3">NSJ-55</strain>
    </source>
</reference>
<dbReference type="Pfam" id="PF02065">
    <property type="entry name" value="Melibiase"/>
    <property type="match status" value="1"/>
</dbReference>
<dbReference type="Gene3D" id="2.70.98.60">
    <property type="entry name" value="alpha-galactosidase from lactobacil brevis"/>
    <property type="match status" value="1"/>
</dbReference>
<evidence type="ECO:0000313" key="3">
    <source>
        <dbReference type="EMBL" id="MBC5690470.1"/>
    </source>
</evidence>
<dbReference type="GO" id="GO:0016052">
    <property type="term" value="P:carbohydrate catabolic process"/>
    <property type="evidence" value="ECO:0007669"/>
    <property type="project" value="InterPro"/>
</dbReference>
<organism evidence="3 4">
    <name type="scientific">Mediterraneibacter hominis</name>
    <dbReference type="NCBI Taxonomy" id="2763054"/>
    <lineage>
        <taxon>Bacteria</taxon>
        <taxon>Bacillati</taxon>
        <taxon>Bacillota</taxon>
        <taxon>Clostridia</taxon>
        <taxon>Lachnospirales</taxon>
        <taxon>Lachnospiraceae</taxon>
        <taxon>Mediterraneibacter</taxon>
    </lineage>
</organism>
<protein>
    <submittedName>
        <fullName evidence="3">Alpha-galactosidase</fullName>
    </submittedName>
</protein>
<evidence type="ECO:0000256" key="2">
    <source>
        <dbReference type="ARBA" id="ARBA00023295"/>
    </source>
</evidence>
<keyword evidence="4" id="KW-1185">Reference proteome</keyword>
<dbReference type="InterPro" id="IPR017853">
    <property type="entry name" value="GH"/>
</dbReference>
<dbReference type="CDD" id="cd14791">
    <property type="entry name" value="GH36"/>
    <property type="match status" value="1"/>
</dbReference>
<dbReference type="InterPro" id="IPR013785">
    <property type="entry name" value="Aldolase_TIM"/>
</dbReference>
<evidence type="ECO:0000313" key="4">
    <source>
        <dbReference type="Proteomes" id="UP000652477"/>
    </source>
</evidence>
<dbReference type="InterPro" id="IPR038417">
    <property type="entry name" value="Alpga-gal_N_sf"/>
</dbReference>
<keyword evidence="1" id="KW-0378">Hydrolase</keyword>
<dbReference type="PANTHER" id="PTHR43053">
    <property type="entry name" value="GLYCOSIDASE FAMILY 31"/>
    <property type="match status" value="1"/>
</dbReference>